<evidence type="ECO:0000313" key="1">
    <source>
        <dbReference type="EMBL" id="GLX78283.1"/>
    </source>
</evidence>
<gene>
    <name evidence="1" type="ORF">tinsulaeT_16230</name>
</gene>
<evidence type="ECO:0000313" key="2">
    <source>
        <dbReference type="Proteomes" id="UP001157186"/>
    </source>
</evidence>
<accession>A0ABQ6GQP0</accession>
<reference evidence="1 2" key="1">
    <citation type="submission" date="2023-03" db="EMBL/GenBank/DDBJ databases">
        <title>Draft genome sequence of Thalassotalea insulae KCTC 62186T.</title>
        <authorList>
            <person name="Sawabe T."/>
        </authorList>
    </citation>
    <scope>NUCLEOTIDE SEQUENCE [LARGE SCALE GENOMIC DNA]</scope>
    <source>
        <strain evidence="1 2">KCTC 62186</strain>
    </source>
</reference>
<organism evidence="1 2">
    <name type="scientific">Thalassotalea insulae</name>
    <dbReference type="NCBI Taxonomy" id="2056778"/>
    <lineage>
        <taxon>Bacteria</taxon>
        <taxon>Pseudomonadati</taxon>
        <taxon>Pseudomonadota</taxon>
        <taxon>Gammaproteobacteria</taxon>
        <taxon>Alteromonadales</taxon>
        <taxon>Colwelliaceae</taxon>
        <taxon>Thalassotalea</taxon>
    </lineage>
</organism>
<protein>
    <recommendedName>
        <fullName evidence="3">C2H2-type domain-containing protein</fullName>
    </recommendedName>
</protein>
<name>A0ABQ6GQP0_9GAMM</name>
<sequence length="148" mass="17422">MEVSNINEKFESYDSHKIWEATWEILRCDDIDKLTELSAFIPRFSDILKQVDMGGAVRKNEDDTKLAFEYIKKRCSGLCRCFLYTYSGHNMFNPKKESDLAFVDIDKATIIKEVQEQHFSVTCSTCSKKYKVREVHGWHVPWYEWSSS</sequence>
<dbReference type="Proteomes" id="UP001157186">
    <property type="component" value="Unassembled WGS sequence"/>
</dbReference>
<keyword evidence="2" id="KW-1185">Reference proteome</keyword>
<dbReference type="EMBL" id="BSST01000001">
    <property type="protein sequence ID" value="GLX78283.1"/>
    <property type="molecule type" value="Genomic_DNA"/>
</dbReference>
<proteinExistence type="predicted"/>
<comment type="caution">
    <text evidence="1">The sequence shown here is derived from an EMBL/GenBank/DDBJ whole genome shotgun (WGS) entry which is preliminary data.</text>
</comment>
<evidence type="ECO:0008006" key="3">
    <source>
        <dbReference type="Google" id="ProtNLM"/>
    </source>
</evidence>